<keyword evidence="8 11" id="KW-1133">Transmembrane helix</keyword>
<dbReference type="PANTHER" id="PTHR46494">
    <property type="entry name" value="CORA FAMILY METAL ION TRANSPORTER (EUROFUNG)"/>
    <property type="match status" value="1"/>
</dbReference>
<keyword evidence="6 11" id="KW-0812">Transmembrane</keyword>
<dbReference type="Gene3D" id="3.30.460.20">
    <property type="entry name" value="CorA soluble domain-like"/>
    <property type="match status" value="1"/>
</dbReference>
<feature type="transmembrane region" description="Helical" evidence="11">
    <location>
        <begin position="298"/>
        <end position="318"/>
    </location>
</feature>
<dbReference type="InterPro" id="IPR045861">
    <property type="entry name" value="CorA_cytoplasmic_dom"/>
</dbReference>
<keyword evidence="5" id="KW-0997">Cell inner membrane</keyword>
<dbReference type="AlphaFoldDB" id="C6XLA8"/>
<dbReference type="HOGENOM" id="CLU_007127_2_0_5"/>
<keyword evidence="13" id="KW-1185">Reference proteome</keyword>
<evidence type="ECO:0000256" key="1">
    <source>
        <dbReference type="ARBA" id="ARBA00004651"/>
    </source>
</evidence>
<evidence type="ECO:0000256" key="11">
    <source>
        <dbReference type="SAM" id="Phobius"/>
    </source>
</evidence>
<dbReference type="Proteomes" id="UP000002745">
    <property type="component" value="Chromosome"/>
</dbReference>
<evidence type="ECO:0000256" key="4">
    <source>
        <dbReference type="ARBA" id="ARBA00022475"/>
    </source>
</evidence>
<keyword evidence="9" id="KW-0406">Ion transport</keyword>
<dbReference type="EMBL" id="CP001678">
    <property type="protein sequence ID" value="ACT59707.1"/>
    <property type="molecule type" value="Genomic_DNA"/>
</dbReference>
<protein>
    <submittedName>
        <fullName evidence="12">Mg2 transporter protein CorA family protein</fullName>
    </submittedName>
</protein>
<reference evidence="13" key="1">
    <citation type="journal article" date="2011" name="J. Bacteriol.">
        <title>Genome sequences of eight morphologically diverse alphaproteobacteria.</title>
        <authorList>
            <consortium name="US DOE Joint Genome Institute"/>
            <person name="Brown P.J."/>
            <person name="Kysela D.T."/>
            <person name="Buechlein A."/>
            <person name="Hemmerich C."/>
            <person name="Brun Y.V."/>
        </authorList>
    </citation>
    <scope>NUCLEOTIDE SEQUENCE [LARGE SCALE GENOMIC DNA]</scope>
    <source>
        <strain evidence="13">ATCC 49814 / DSM 5838 / IFAM 1418</strain>
    </source>
</reference>
<accession>C6XLA8</accession>
<name>C6XLA8_HIRBI</name>
<dbReference type="GO" id="GO:0015095">
    <property type="term" value="F:magnesium ion transmembrane transporter activity"/>
    <property type="evidence" value="ECO:0007669"/>
    <property type="project" value="TreeGrafter"/>
</dbReference>
<dbReference type="CDD" id="cd12833">
    <property type="entry name" value="ZntB-like_1"/>
    <property type="match status" value="1"/>
</dbReference>
<dbReference type="SUPFAM" id="SSF143865">
    <property type="entry name" value="CorA soluble domain-like"/>
    <property type="match status" value="1"/>
</dbReference>
<dbReference type="STRING" id="582402.Hbal_2024"/>
<dbReference type="Gene3D" id="1.20.58.340">
    <property type="entry name" value="Magnesium transport protein CorA, transmembrane region"/>
    <property type="match status" value="2"/>
</dbReference>
<dbReference type="GO" id="GO:0050897">
    <property type="term" value="F:cobalt ion binding"/>
    <property type="evidence" value="ECO:0007669"/>
    <property type="project" value="TreeGrafter"/>
</dbReference>
<dbReference type="PANTHER" id="PTHR46494:SF3">
    <property type="entry name" value="ZINC TRANSPORT PROTEIN ZNTB"/>
    <property type="match status" value="1"/>
</dbReference>
<evidence type="ECO:0000256" key="9">
    <source>
        <dbReference type="ARBA" id="ARBA00023065"/>
    </source>
</evidence>
<dbReference type="InterPro" id="IPR002523">
    <property type="entry name" value="MgTranspt_CorA/ZnTranspt_ZntB"/>
</dbReference>
<evidence type="ECO:0000313" key="12">
    <source>
        <dbReference type="EMBL" id="ACT59707.1"/>
    </source>
</evidence>
<evidence type="ECO:0000256" key="10">
    <source>
        <dbReference type="ARBA" id="ARBA00023136"/>
    </source>
</evidence>
<evidence type="ECO:0000256" key="5">
    <source>
        <dbReference type="ARBA" id="ARBA00022519"/>
    </source>
</evidence>
<gene>
    <name evidence="12" type="ordered locus">Hbal_2024</name>
</gene>
<dbReference type="GO" id="GO:0000287">
    <property type="term" value="F:magnesium ion binding"/>
    <property type="evidence" value="ECO:0007669"/>
    <property type="project" value="TreeGrafter"/>
</dbReference>
<keyword evidence="3" id="KW-0813">Transport</keyword>
<dbReference type="InterPro" id="IPR045863">
    <property type="entry name" value="CorA_TM1_TM2"/>
</dbReference>
<dbReference type="SUPFAM" id="SSF144083">
    <property type="entry name" value="Magnesium transport protein CorA, transmembrane region"/>
    <property type="match status" value="1"/>
</dbReference>
<dbReference type="GO" id="GO:0015087">
    <property type="term" value="F:cobalt ion transmembrane transporter activity"/>
    <property type="evidence" value="ECO:0007669"/>
    <property type="project" value="TreeGrafter"/>
</dbReference>
<comment type="similarity">
    <text evidence="2">Belongs to the CorA metal ion transporter (MIT) (TC 1.A.35) family.</text>
</comment>
<proteinExistence type="inferred from homology"/>
<keyword evidence="10 11" id="KW-0472">Membrane</keyword>
<comment type="subcellular location">
    <subcellularLocation>
        <location evidence="1">Cell membrane</location>
        <topology evidence="1">Multi-pass membrane protein</topology>
    </subcellularLocation>
</comment>
<evidence type="ECO:0000313" key="13">
    <source>
        <dbReference type="Proteomes" id="UP000002745"/>
    </source>
</evidence>
<evidence type="ECO:0000256" key="7">
    <source>
        <dbReference type="ARBA" id="ARBA00022833"/>
    </source>
</evidence>
<evidence type="ECO:0000256" key="2">
    <source>
        <dbReference type="ARBA" id="ARBA00009765"/>
    </source>
</evidence>
<evidence type="ECO:0000256" key="3">
    <source>
        <dbReference type="ARBA" id="ARBA00022448"/>
    </source>
</evidence>
<keyword evidence="7" id="KW-0862">Zinc</keyword>
<keyword evidence="4" id="KW-1003">Cell membrane</keyword>
<organism evidence="12 13">
    <name type="scientific">Hirschia baltica (strain ATCC 49814 / DSM 5838 / IFAM 1418)</name>
    <dbReference type="NCBI Taxonomy" id="582402"/>
    <lineage>
        <taxon>Bacteria</taxon>
        <taxon>Pseudomonadati</taxon>
        <taxon>Pseudomonadota</taxon>
        <taxon>Alphaproteobacteria</taxon>
        <taxon>Hyphomonadales</taxon>
        <taxon>Hyphomonadaceae</taxon>
        <taxon>Hirschia</taxon>
    </lineage>
</organism>
<dbReference type="RefSeq" id="WP_015827857.1">
    <property type="nucleotide sequence ID" value="NC_012982.1"/>
</dbReference>
<evidence type="ECO:0000256" key="6">
    <source>
        <dbReference type="ARBA" id="ARBA00022692"/>
    </source>
</evidence>
<dbReference type="GO" id="GO:0005886">
    <property type="term" value="C:plasma membrane"/>
    <property type="evidence" value="ECO:0007669"/>
    <property type="project" value="UniProtKB-SubCell"/>
</dbReference>
<dbReference type="eggNOG" id="COG0598">
    <property type="taxonomic scope" value="Bacteria"/>
</dbReference>
<feature type="transmembrane region" description="Helical" evidence="11">
    <location>
        <begin position="265"/>
        <end position="286"/>
    </location>
</feature>
<evidence type="ECO:0000256" key="8">
    <source>
        <dbReference type="ARBA" id="ARBA00022989"/>
    </source>
</evidence>
<dbReference type="Pfam" id="PF01544">
    <property type="entry name" value="CorA"/>
    <property type="match status" value="1"/>
</dbReference>
<dbReference type="KEGG" id="hba:Hbal_2024"/>
<sequence length="324" mass="36703">MPHTPSIEPLYAFDVYKDGRVHKLSNDELSSPRDKSLSYRWVHLNLEDTGIRKWISDNVDEIASLSLTLEDTRPRAVQHQNGVLLNLRGVNLNPASDPEDMVSIRMWIEDGFIVSVRARRLMAVVGIRESIEAGNPPRNVGEFLTELSAQLISRMDPIISGLSDKVDELEEISLERTDGLRSELAHLRRTTIMLRRYIGPQREAISHLGVTNTAFFTDEGNHILREVVDRITRMVEEMDAVRERSAILYDQLSDQRAEEMNRNMLVLSVVAAIFLPLGFLTGLLGVNIAGIPGADYPLAFGLFCVALLMISLGLLWWFRKKKWI</sequence>
<dbReference type="OrthoDB" id="9803484at2"/>